<dbReference type="PANTHER" id="PTHR43782:SF3">
    <property type="entry name" value="ARGINASE"/>
    <property type="match status" value="1"/>
</dbReference>
<dbReference type="GO" id="GO:0004053">
    <property type="term" value="F:arginase activity"/>
    <property type="evidence" value="ECO:0007669"/>
    <property type="project" value="UniProtKB-UniRule"/>
</dbReference>
<sequence>MKKAITDLNITYQDLGNIEVPIPESYDKFEDERLKHIEEIAYVNQTLATLVSKSLLDGNFPIILGGDHCIAAGSILGTQSVLGNIGVIWIDAHGDFNTRETTLSGNLHGMSLAASAGFGALEMVKFKAKDVNYVNPQKVVLVGARDLDDQEAKSIKASGITVFTMADIDEYGIKEVMLRALEIVCKDTEGFHVSFDIDVMNPNEAPGVGTPVNGGFTYREAHLAAELIANNKKLRSLEVVEVNPILDQMNQTGKLAVSLICSMIGKRILGSL</sequence>
<dbReference type="PROSITE" id="PS01053">
    <property type="entry name" value="ARGINASE_1"/>
    <property type="match status" value="1"/>
</dbReference>
<feature type="binding site" evidence="10">
    <location>
        <position position="196"/>
    </location>
    <ligand>
        <name>Mn(2+)</name>
        <dbReference type="ChEBI" id="CHEBI:29035"/>
        <label>1</label>
    </ligand>
</feature>
<dbReference type="CDD" id="cd09989">
    <property type="entry name" value="Arginase"/>
    <property type="match status" value="1"/>
</dbReference>
<evidence type="ECO:0000313" key="15">
    <source>
        <dbReference type="Proteomes" id="UP000238916"/>
    </source>
</evidence>
<evidence type="ECO:0000256" key="9">
    <source>
        <dbReference type="NCBIfam" id="TIGR01229"/>
    </source>
</evidence>
<reference evidence="15" key="1">
    <citation type="submission" date="2018-02" db="EMBL/GenBank/DDBJ databases">
        <authorList>
            <person name="Hausmann B."/>
        </authorList>
    </citation>
    <scope>NUCLEOTIDE SEQUENCE [LARGE SCALE GENOMIC DNA]</scope>
    <source>
        <strain evidence="15">Peat soil MAG SbF1</strain>
    </source>
</reference>
<evidence type="ECO:0000256" key="4">
    <source>
        <dbReference type="ARBA" id="ARBA00022503"/>
    </source>
</evidence>
<feature type="binding site" evidence="10">
    <location>
        <position position="95"/>
    </location>
    <ligand>
        <name>Mn(2+)</name>
        <dbReference type="ChEBI" id="CHEBI:29035"/>
        <label>1</label>
    </ligand>
</feature>
<evidence type="ECO:0000256" key="10">
    <source>
        <dbReference type="PIRSR" id="PIRSR036979-1"/>
    </source>
</evidence>
<name>A0A2U3LNG9_9FIRM</name>
<comment type="cofactor">
    <cofactor evidence="10 13">
        <name>Mn(2+)</name>
        <dbReference type="ChEBI" id="CHEBI:29035"/>
    </cofactor>
    <text evidence="10 13">Binds 2 manganese ions per subunit.</text>
</comment>
<evidence type="ECO:0000256" key="2">
    <source>
        <dbReference type="ARBA" id="ARBA00012168"/>
    </source>
</evidence>
<feature type="binding site" evidence="10">
    <location>
        <position position="68"/>
    </location>
    <ligand>
        <name>Mn(2+)</name>
        <dbReference type="ChEBI" id="CHEBI:29035"/>
        <label>1</label>
    </ligand>
</feature>
<dbReference type="EMBL" id="OMOF01000634">
    <property type="protein sequence ID" value="SPF53473.1"/>
    <property type="molecule type" value="Genomic_DNA"/>
</dbReference>
<dbReference type="InterPro" id="IPR006035">
    <property type="entry name" value="Ureohydrolase"/>
</dbReference>
<keyword evidence="5 10" id="KW-0479">Metal-binding</keyword>
<dbReference type="PROSITE" id="PS51409">
    <property type="entry name" value="ARGINASE_2"/>
    <property type="match status" value="1"/>
</dbReference>
<evidence type="ECO:0000256" key="13">
    <source>
        <dbReference type="RuleBase" id="RU361159"/>
    </source>
</evidence>
<evidence type="ECO:0000256" key="8">
    <source>
        <dbReference type="ARBA" id="ARBA00047391"/>
    </source>
</evidence>
<comment type="catalytic activity">
    <reaction evidence="8 13">
        <text>L-arginine + H2O = urea + L-ornithine</text>
        <dbReference type="Rhea" id="RHEA:20569"/>
        <dbReference type="ChEBI" id="CHEBI:15377"/>
        <dbReference type="ChEBI" id="CHEBI:16199"/>
        <dbReference type="ChEBI" id="CHEBI:32682"/>
        <dbReference type="ChEBI" id="CHEBI:46911"/>
        <dbReference type="EC" id="3.5.3.1"/>
    </reaction>
</comment>
<dbReference type="InterPro" id="IPR020855">
    <property type="entry name" value="Ureohydrolase_Mn_BS"/>
</dbReference>
<dbReference type="FunFam" id="3.40.800.10:FF:000012">
    <property type="entry name" value="Arginase"/>
    <property type="match status" value="1"/>
</dbReference>
<evidence type="ECO:0000256" key="1">
    <source>
        <dbReference type="ARBA" id="ARBA00005098"/>
    </source>
</evidence>
<keyword evidence="7 10" id="KW-0464">Manganese</keyword>
<proteinExistence type="inferred from homology"/>
<protein>
    <recommendedName>
        <fullName evidence="3 9">Arginase</fullName>
        <ecNumber evidence="2 9">3.5.3.1</ecNumber>
    </recommendedName>
</protein>
<dbReference type="EC" id="3.5.3.1" evidence="2 9"/>
<dbReference type="InterPro" id="IPR023696">
    <property type="entry name" value="Ureohydrolase_dom_sf"/>
</dbReference>
<evidence type="ECO:0000313" key="14">
    <source>
        <dbReference type="EMBL" id="SPF53473.1"/>
    </source>
</evidence>
<evidence type="ECO:0000256" key="7">
    <source>
        <dbReference type="ARBA" id="ARBA00023211"/>
    </source>
</evidence>
<feature type="binding site" evidence="10">
    <location>
        <position position="198"/>
    </location>
    <ligand>
        <name>Mn(2+)</name>
        <dbReference type="ChEBI" id="CHEBI:29035"/>
        <label>1</label>
    </ligand>
</feature>
<dbReference type="AlphaFoldDB" id="A0A2U3LNG9"/>
<evidence type="ECO:0000256" key="12">
    <source>
        <dbReference type="RuleBase" id="RU003684"/>
    </source>
</evidence>
<dbReference type="PRINTS" id="PR00116">
    <property type="entry name" value="ARGINASE"/>
</dbReference>
<organism evidence="14 15">
    <name type="scientific">Candidatus Desulfosporosinus infrequens</name>
    <dbReference type="NCBI Taxonomy" id="2043169"/>
    <lineage>
        <taxon>Bacteria</taxon>
        <taxon>Bacillati</taxon>
        <taxon>Bacillota</taxon>
        <taxon>Clostridia</taxon>
        <taxon>Eubacteriales</taxon>
        <taxon>Desulfitobacteriaceae</taxon>
        <taxon>Desulfosporosinus</taxon>
    </lineage>
</organism>
<dbReference type="GO" id="GO:0030145">
    <property type="term" value="F:manganese ion binding"/>
    <property type="evidence" value="ECO:0007669"/>
    <property type="project" value="TreeGrafter"/>
</dbReference>
<dbReference type="Proteomes" id="UP000238916">
    <property type="component" value="Unassembled WGS sequence"/>
</dbReference>
<keyword evidence="6 12" id="KW-0378">Hydrolase</keyword>
<dbReference type="PIRSF" id="PIRSF036979">
    <property type="entry name" value="Arginase"/>
    <property type="match status" value="1"/>
</dbReference>
<dbReference type="PANTHER" id="PTHR43782">
    <property type="entry name" value="ARGINASE"/>
    <property type="match status" value="1"/>
</dbReference>
<evidence type="ECO:0000256" key="3">
    <source>
        <dbReference type="ARBA" id="ARBA00018123"/>
    </source>
</evidence>
<dbReference type="NCBIfam" id="TIGR01229">
    <property type="entry name" value="rocF_arginase"/>
    <property type="match status" value="1"/>
</dbReference>
<gene>
    <name evidence="14" type="primary">rocF</name>
    <name evidence="14" type="ORF">SBF1_670007</name>
</gene>
<dbReference type="Gene3D" id="3.40.800.10">
    <property type="entry name" value="Ureohydrolase domain"/>
    <property type="match status" value="1"/>
</dbReference>
<keyword evidence="4 13" id="KW-0056">Arginine metabolism</keyword>
<evidence type="ECO:0000256" key="6">
    <source>
        <dbReference type="ARBA" id="ARBA00022801"/>
    </source>
</evidence>
<dbReference type="Pfam" id="PF00491">
    <property type="entry name" value="Arginase"/>
    <property type="match status" value="1"/>
</dbReference>
<feature type="binding site" evidence="10">
    <location>
        <position position="93"/>
    </location>
    <ligand>
        <name>Mn(2+)</name>
        <dbReference type="ChEBI" id="CHEBI:29035"/>
        <label>1</label>
    </ligand>
</feature>
<comment type="pathway">
    <text evidence="1">Nitrogen metabolism; urea cycle; L-ornithine and urea from L-arginine: step 1/1.</text>
</comment>
<comment type="similarity">
    <text evidence="11 12">Belongs to the arginase family.</text>
</comment>
<dbReference type="InterPro" id="IPR014033">
    <property type="entry name" value="Arginase"/>
</dbReference>
<evidence type="ECO:0000256" key="5">
    <source>
        <dbReference type="ARBA" id="ARBA00022723"/>
    </source>
</evidence>
<accession>A0A2U3LNG9</accession>
<dbReference type="UniPathway" id="UPA00158">
    <property type="reaction ID" value="UER00270"/>
</dbReference>
<dbReference type="SUPFAM" id="SSF52768">
    <property type="entry name" value="Arginase/deacetylase"/>
    <property type="match status" value="1"/>
</dbReference>
<feature type="binding site" evidence="10">
    <location>
        <position position="91"/>
    </location>
    <ligand>
        <name>Mn(2+)</name>
        <dbReference type="ChEBI" id="CHEBI:29035"/>
        <label>1</label>
    </ligand>
</feature>
<dbReference type="GO" id="GO:0005737">
    <property type="term" value="C:cytoplasm"/>
    <property type="evidence" value="ECO:0007669"/>
    <property type="project" value="TreeGrafter"/>
</dbReference>
<dbReference type="GO" id="GO:0006525">
    <property type="term" value="P:arginine metabolic process"/>
    <property type="evidence" value="ECO:0007669"/>
    <property type="project" value="UniProtKB-KW"/>
</dbReference>
<dbReference type="GO" id="GO:0000050">
    <property type="term" value="P:urea cycle"/>
    <property type="evidence" value="ECO:0007669"/>
    <property type="project" value="UniProtKB-UniPathway"/>
</dbReference>
<evidence type="ECO:0000256" key="11">
    <source>
        <dbReference type="PROSITE-ProRule" id="PRU00742"/>
    </source>
</evidence>